<name>Q4JSP4_CORJK</name>
<dbReference type="EC" id="4.2.1.22" evidence="6"/>
<dbReference type="Gene3D" id="3.40.50.1100">
    <property type="match status" value="2"/>
</dbReference>
<dbReference type="eggNOG" id="COG0031">
    <property type="taxonomic scope" value="Bacteria"/>
</dbReference>
<organism evidence="6 7">
    <name type="scientific">Corynebacterium jeikeium (strain K411)</name>
    <dbReference type="NCBI Taxonomy" id="306537"/>
    <lineage>
        <taxon>Bacteria</taxon>
        <taxon>Bacillati</taxon>
        <taxon>Actinomycetota</taxon>
        <taxon>Actinomycetes</taxon>
        <taxon>Mycobacteriales</taxon>
        <taxon>Corynebacteriaceae</taxon>
        <taxon>Corynebacterium</taxon>
    </lineage>
</organism>
<dbReference type="GO" id="GO:0009069">
    <property type="term" value="P:serine family amino acid metabolic process"/>
    <property type="evidence" value="ECO:0007669"/>
    <property type="project" value="UniProtKB-ARBA"/>
</dbReference>
<dbReference type="RefSeq" id="WP_011274263.1">
    <property type="nucleotide sequence ID" value="NC_007164.1"/>
</dbReference>
<dbReference type="InterPro" id="IPR036052">
    <property type="entry name" value="TrpB-like_PALP_sf"/>
</dbReference>
<comment type="similarity">
    <text evidence="2">Belongs to the cysteine synthase/cystathionine beta-synthase family.</text>
</comment>
<dbReference type="AlphaFoldDB" id="Q4JSP4"/>
<dbReference type="CDD" id="cd01561">
    <property type="entry name" value="CBS_like"/>
    <property type="match status" value="1"/>
</dbReference>
<dbReference type="GeneID" id="92739611"/>
<dbReference type="InterPro" id="IPR050214">
    <property type="entry name" value="Cys_Synth/Cystath_Beta-Synth"/>
</dbReference>
<feature type="region of interest" description="Disordered" evidence="4">
    <location>
        <begin position="1"/>
        <end position="21"/>
    </location>
</feature>
<evidence type="ECO:0000256" key="2">
    <source>
        <dbReference type="ARBA" id="ARBA00007103"/>
    </source>
</evidence>
<dbReference type="InterPro" id="IPR001926">
    <property type="entry name" value="TrpB-like_PALP"/>
</dbReference>
<dbReference type="GO" id="GO:0004122">
    <property type="term" value="F:cystathionine beta-synthase activity"/>
    <property type="evidence" value="ECO:0007669"/>
    <property type="project" value="UniProtKB-EC"/>
</dbReference>
<reference evidence="6 7" key="1">
    <citation type="journal article" date="2005" name="J. Bacteriol.">
        <title>Complete genome sequence and analysis of the multiresistant nosocomial pathogen Corynebacterium jeikeium K411, a lipid-requiring bacterium of the human skin flora.</title>
        <authorList>
            <person name="Tauch A."/>
            <person name="Kaiser O."/>
            <person name="Hain T."/>
            <person name="Goesmann A."/>
            <person name="Weisshaar B."/>
            <person name="Albersmeier A."/>
            <person name="Bekel T."/>
            <person name="Bischoff N."/>
            <person name="Brune I."/>
            <person name="Chakraborty T."/>
            <person name="Kalinowski J."/>
            <person name="Meyer F."/>
            <person name="Rupp O."/>
            <person name="Schneiker S."/>
            <person name="Viehoever P."/>
            <person name="Puehler A."/>
        </authorList>
    </citation>
    <scope>NUCLEOTIDE SEQUENCE [LARGE SCALE GENOMIC DNA]</scope>
    <source>
        <strain evidence="6 7">K411</strain>
    </source>
</reference>
<dbReference type="PANTHER" id="PTHR10314">
    <property type="entry name" value="CYSTATHIONINE BETA-SYNTHASE"/>
    <property type="match status" value="1"/>
</dbReference>
<evidence type="ECO:0000313" key="7">
    <source>
        <dbReference type="Proteomes" id="UP000000545"/>
    </source>
</evidence>
<accession>Q4JSP4</accession>
<keyword evidence="7" id="KW-1185">Reference proteome</keyword>
<dbReference type="GO" id="GO:0006534">
    <property type="term" value="P:cysteine metabolic process"/>
    <property type="evidence" value="ECO:0007669"/>
    <property type="project" value="UniProtKB-ARBA"/>
</dbReference>
<gene>
    <name evidence="6" type="primary">cysY</name>
    <name evidence="6" type="ordered locus">jk1981</name>
</gene>
<evidence type="ECO:0000313" key="6">
    <source>
        <dbReference type="EMBL" id="CAI38163.1"/>
    </source>
</evidence>
<proteinExistence type="inferred from homology"/>
<sequence length="381" mass="40042">MKISTRTTHSAMSGAGGESAHPAVCTVAPPRVSTKICDLIGNTPALELCRTGTGSRLILKLDCFNPTGSVKIRMAMEMVQGAERAGLLRPGSRIVEPTSGNTGLGLAIAASQRGYRFTAVVDHHAAKDKLDAMRALGAELIFVGSPDTSKPSTVARRSMAKHIVESDPNAWWPDQHNNPDNPGGYAQLAHELSAQCSDGVDVLVAAVGTGGTLCGTTRELRRMGHEAKTVGVEPEGSIIFGGPAGSYKQSGAGAPGGFTIGQNVDYALIDQQIKVGDVKAFATSRVLARRHGLMVGGTAGAAVHEGLQTLQTCAANSTVVVLVCDAGEKYLDTVFNDAWLDSHGLRSEIAERHVENMLRAYRDSRSLCAGCQAPRCSAVRR</sequence>
<dbReference type="FunFam" id="3.40.50.1100:FF:000003">
    <property type="entry name" value="Cystathionine beta-synthase"/>
    <property type="match status" value="1"/>
</dbReference>
<evidence type="ECO:0000256" key="4">
    <source>
        <dbReference type="SAM" id="MobiDB-lite"/>
    </source>
</evidence>
<dbReference type="Pfam" id="PF00291">
    <property type="entry name" value="PALP"/>
    <property type="match status" value="1"/>
</dbReference>
<dbReference type="EMBL" id="CR931997">
    <property type="protein sequence ID" value="CAI38163.1"/>
    <property type="molecule type" value="Genomic_DNA"/>
</dbReference>
<feature type="domain" description="Tryptophan synthase beta chain-like PALP" evidence="5">
    <location>
        <begin position="38"/>
        <end position="325"/>
    </location>
</feature>
<evidence type="ECO:0000256" key="1">
    <source>
        <dbReference type="ARBA" id="ARBA00001933"/>
    </source>
</evidence>
<keyword evidence="6" id="KW-0456">Lyase</keyword>
<protein>
    <submittedName>
        <fullName evidence="6">Cystathionine beta-synthase</fullName>
        <ecNumber evidence="6">4.2.1.22</ecNumber>
    </submittedName>
</protein>
<dbReference type="STRING" id="306537.jk1981"/>
<feature type="compositionally biased region" description="Polar residues" evidence="4">
    <location>
        <begin position="1"/>
        <end position="11"/>
    </location>
</feature>
<dbReference type="Proteomes" id="UP000000545">
    <property type="component" value="Chromosome"/>
</dbReference>
<evidence type="ECO:0000256" key="3">
    <source>
        <dbReference type="ARBA" id="ARBA00022898"/>
    </source>
</evidence>
<dbReference type="HOGENOM" id="CLU_021018_1_0_11"/>
<dbReference type="SUPFAM" id="SSF53686">
    <property type="entry name" value="Tryptophan synthase beta subunit-like PLP-dependent enzymes"/>
    <property type="match status" value="1"/>
</dbReference>
<comment type="cofactor">
    <cofactor evidence="1">
        <name>pyridoxal 5'-phosphate</name>
        <dbReference type="ChEBI" id="CHEBI:597326"/>
    </cofactor>
</comment>
<keyword evidence="3" id="KW-0663">Pyridoxal phosphate</keyword>
<evidence type="ECO:0000259" key="5">
    <source>
        <dbReference type="Pfam" id="PF00291"/>
    </source>
</evidence>
<dbReference type="KEGG" id="cjk:jk1981"/>
<dbReference type="GO" id="GO:0044272">
    <property type="term" value="P:sulfur compound biosynthetic process"/>
    <property type="evidence" value="ECO:0007669"/>
    <property type="project" value="UniProtKB-ARBA"/>
</dbReference>